<dbReference type="OrthoDB" id="2654851at2759"/>
<dbReference type="InParanoid" id="A0A067NKE2"/>
<feature type="domain" description="Heterokaryon incompatibility" evidence="1">
    <location>
        <begin position="78"/>
        <end position="169"/>
    </location>
</feature>
<sequence>MRRRNKQGPMPDERVIQVRKTVERHVKGCPIRLVRLSDFSFVSREPLLEEVYERFLDKYATHWVSGDCKSEVSHLASYSILSHRWMAHELSMDDVKAIHSGDYRPTAEKEPAYAKITTFFAKSREYNCFYAWFDSGCIDQKNNAELTESIPAMYKWYQNANVCIVRLAGAVVGSNISDDDWFQRGWTLQELIAPTHLKIYDVLWNPVTTDRVGSAKADRFLGIDPISLSRFPPSAGRAPLVISWMVHRRTTQPEDRAYCILGLLALYIQMPLERGEAFEKAFFRVQMYAFACTRERGLLAWIGTPSVYNSMFASTPESCDFFLQTIDPISNEDAAICVIQPSFDVPHLVDKNTVKMLIYSLLDSSIISPEHSSAIMANITPSSQTAGIPGNLFLGILGSHSLKNSENPFNAADWEWNSAGRLPSDMPDVLHYAVLLVGNPSLLDQPFARVHTHRHIWLNPGWAEGAEPLLAGVKLHLA</sequence>
<evidence type="ECO:0000259" key="1">
    <source>
        <dbReference type="Pfam" id="PF06985"/>
    </source>
</evidence>
<dbReference type="PANTHER" id="PTHR10622">
    <property type="entry name" value="HET DOMAIN-CONTAINING PROTEIN"/>
    <property type="match status" value="1"/>
</dbReference>
<dbReference type="EMBL" id="KL198011">
    <property type="protein sequence ID" value="KDQ24567.1"/>
    <property type="molecule type" value="Genomic_DNA"/>
</dbReference>
<dbReference type="Proteomes" id="UP000027073">
    <property type="component" value="Unassembled WGS sequence"/>
</dbReference>
<organism evidence="2 3">
    <name type="scientific">Pleurotus ostreatus (strain PC15)</name>
    <name type="common">Oyster mushroom</name>
    <dbReference type="NCBI Taxonomy" id="1137138"/>
    <lineage>
        <taxon>Eukaryota</taxon>
        <taxon>Fungi</taxon>
        <taxon>Dikarya</taxon>
        <taxon>Basidiomycota</taxon>
        <taxon>Agaricomycotina</taxon>
        <taxon>Agaricomycetes</taxon>
        <taxon>Agaricomycetidae</taxon>
        <taxon>Agaricales</taxon>
        <taxon>Pleurotineae</taxon>
        <taxon>Pleurotaceae</taxon>
        <taxon>Pleurotus</taxon>
    </lineage>
</organism>
<dbReference type="HOGENOM" id="CLU_571225_0_0_1"/>
<reference evidence="3" key="1">
    <citation type="journal article" date="2014" name="Proc. Natl. Acad. Sci. U.S.A.">
        <title>Extensive sampling of basidiomycete genomes demonstrates inadequacy of the white-rot/brown-rot paradigm for wood decay fungi.</title>
        <authorList>
            <person name="Riley R."/>
            <person name="Salamov A.A."/>
            <person name="Brown D.W."/>
            <person name="Nagy L.G."/>
            <person name="Floudas D."/>
            <person name="Held B.W."/>
            <person name="Levasseur A."/>
            <person name="Lombard V."/>
            <person name="Morin E."/>
            <person name="Otillar R."/>
            <person name="Lindquist E.A."/>
            <person name="Sun H."/>
            <person name="LaButti K.M."/>
            <person name="Schmutz J."/>
            <person name="Jabbour D."/>
            <person name="Luo H."/>
            <person name="Baker S.E."/>
            <person name="Pisabarro A.G."/>
            <person name="Walton J.D."/>
            <person name="Blanchette R.A."/>
            <person name="Henrissat B."/>
            <person name="Martin F."/>
            <person name="Cullen D."/>
            <person name="Hibbett D.S."/>
            <person name="Grigoriev I.V."/>
        </authorList>
    </citation>
    <scope>NUCLEOTIDE SEQUENCE [LARGE SCALE GENOMIC DNA]</scope>
    <source>
        <strain evidence="3">PC15</strain>
    </source>
</reference>
<dbReference type="Pfam" id="PF06985">
    <property type="entry name" value="HET"/>
    <property type="match status" value="1"/>
</dbReference>
<dbReference type="InterPro" id="IPR010730">
    <property type="entry name" value="HET"/>
</dbReference>
<evidence type="ECO:0000313" key="3">
    <source>
        <dbReference type="Proteomes" id="UP000027073"/>
    </source>
</evidence>
<proteinExistence type="predicted"/>
<dbReference type="VEuPathDB" id="FungiDB:PLEOSDRAFT_46423"/>
<accession>A0A067NKE2</accession>
<name>A0A067NKE2_PLEO1</name>
<dbReference type="PANTHER" id="PTHR10622:SF10">
    <property type="entry name" value="HET DOMAIN-CONTAINING PROTEIN"/>
    <property type="match status" value="1"/>
</dbReference>
<protein>
    <recommendedName>
        <fullName evidence="1">Heterokaryon incompatibility domain-containing protein</fullName>
    </recommendedName>
</protein>
<evidence type="ECO:0000313" key="2">
    <source>
        <dbReference type="EMBL" id="KDQ24567.1"/>
    </source>
</evidence>
<dbReference type="AlphaFoldDB" id="A0A067NKE2"/>
<dbReference type="STRING" id="1137138.A0A067NKE2"/>
<gene>
    <name evidence="2" type="ORF">PLEOSDRAFT_46423</name>
</gene>